<dbReference type="WBParaSite" id="SMUV_0000839201-mRNA-1">
    <property type="protein sequence ID" value="SMUV_0000839201-mRNA-1"/>
    <property type="gene ID" value="SMUV_0000839201"/>
</dbReference>
<dbReference type="PANTHER" id="PTHR37446">
    <property type="entry name" value="CLAUDIN-LIKE IN CAENORHABDITIS"/>
    <property type="match status" value="1"/>
</dbReference>
<organism evidence="2 3">
    <name type="scientific">Syphacia muris</name>
    <dbReference type="NCBI Taxonomy" id="451379"/>
    <lineage>
        <taxon>Eukaryota</taxon>
        <taxon>Metazoa</taxon>
        <taxon>Ecdysozoa</taxon>
        <taxon>Nematoda</taxon>
        <taxon>Chromadorea</taxon>
        <taxon>Rhabditida</taxon>
        <taxon>Spirurina</taxon>
        <taxon>Oxyuridomorpha</taxon>
        <taxon>Oxyuroidea</taxon>
        <taxon>Oxyuridae</taxon>
        <taxon>Syphacia</taxon>
    </lineage>
</organism>
<dbReference type="Gene3D" id="1.20.140.150">
    <property type="match status" value="1"/>
</dbReference>
<sequence length="177" mass="19437">MCCFSLLGQITYGVVILVAFGFTIGAMLSPGKLFRSMTNNGFCKTHTYLNVLPKWEKAVVATMVLGVLAEVAAFVWDLLTLCACCCKQFILYPLPLLAMLGSIFLAIAVIVYVYMSKYLSKKCKLMITSAETTDRYILINSIKNVGYSYYLACVALVLNLANIIIGSLTVTLAKHCL</sequence>
<evidence type="ECO:0000313" key="3">
    <source>
        <dbReference type="WBParaSite" id="SMUV_0000839201-mRNA-1"/>
    </source>
</evidence>
<feature type="transmembrane region" description="Helical" evidence="1">
    <location>
        <begin position="149"/>
        <end position="173"/>
    </location>
</feature>
<evidence type="ECO:0000313" key="2">
    <source>
        <dbReference type="Proteomes" id="UP000046393"/>
    </source>
</evidence>
<keyword evidence="1" id="KW-0812">Transmembrane</keyword>
<feature type="transmembrane region" description="Helical" evidence="1">
    <location>
        <begin position="96"/>
        <end position="115"/>
    </location>
</feature>
<keyword evidence="1" id="KW-1133">Transmembrane helix</keyword>
<name>A0A0N5AU67_9BILA</name>
<feature type="transmembrane region" description="Helical" evidence="1">
    <location>
        <begin position="6"/>
        <end position="28"/>
    </location>
</feature>
<proteinExistence type="predicted"/>
<accession>A0A0N5AU67</accession>
<keyword evidence="1" id="KW-0472">Membrane</keyword>
<keyword evidence="2" id="KW-1185">Reference proteome</keyword>
<dbReference type="PANTHER" id="PTHR37446:SF1">
    <property type="entry name" value="CLAUDIN"/>
    <property type="match status" value="1"/>
</dbReference>
<reference evidence="3" key="1">
    <citation type="submission" date="2017-02" db="UniProtKB">
        <authorList>
            <consortium name="WormBaseParasite"/>
        </authorList>
    </citation>
    <scope>IDENTIFICATION</scope>
</reference>
<dbReference type="AlphaFoldDB" id="A0A0N5AU67"/>
<dbReference type="Proteomes" id="UP000046393">
    <property type="component" value="Unplaced"/>
</dbReference>
<feature type="transmembrane region" description="Helical" evidence="1">
    <location>
        <begin position="58"/>
        <end position="76"/>
    </location>
</feature>
<evidence type="ECO:0000256" key="1">
    <source>
        <dbReference type="SAM" id="Phobius"/>
    </source>
</evidence>
<protein>
    <submittedName>
        <fullName evidence="3">Conserved plasma membrane protein</fullName>
    </submittedName>
</protein>